<sequence length="24" mass="2962">MSMYKYHDSLKLCKLYNIIITRKV</sequence>
<evidence type="ECO:0000313" key="1">
    <source>
        <dbReference type="EMBL" id="JAD27324.1"/>
    </source>
</evidence>
<accession>A0A0A8YLW4</accession>
<name>A0A0A8YLW4_ARUDO</name>
<dbReference type="EMBL" id="GBRH01270571">
    <property type="protein sequence ID" value="JAD27324.1"/>
    <property type="molecule type" value="Transcribed_RNA"/>
</dbReference>
<organism evidence="1">
    <name type="scientific">Arundo donax</name>
    <name type="common">Giant reed</name>
    <name type="synonym">Donax arundinaceus</name>
    <dbReference type="NCBI Taxonomy" id="35708"/>
    <lineage>
        <taxon>Eukaryota</taxon>
        <taxon>Viridiplantae</taxon>
        <taxon>Streptophyta</taxon>
        <taxon>Embryophyta</taxon>
        <taxon>Tracheophyta</taxon>
        <taxon>Spermatophyta</taxon>
        <taxon>Magnoliopsida</taxon>
        <taxon>Liliopsida</taxon>
        <taxon>Poales</taxon>
        <taxon>Poaceae</taxon>
        <taxon>PACMAD clade</taxon>
        <taxon>Arundinoideae</taxon>
        <taxon>Arundineae</taxon>
        <taxon>Arundo</taxon>
    </lineage>
</organism>
<reference evidence="1" key="1">
    <citation type="submission" date="2014-09" db="EMBL/GenBank/DDBJ databases">
        <authorList>
            <person name="Magalhaes I.L.F."/>
            <person name="Oliveira U."/>
            <person name="Santos F.R."/>
            <person name="Vidigal T.H.D.A."/>
            <person name="Brescovit A.D."/>
            <person name="Santos A.J."/>
        </authorList>
    </citation>
    <scope>NUCLEOTIDE SEQUENCE</scope>
    <source>
        <tissue evidence="1">Shoot tissue taken approximately 20 cm above the soil surface</tissue>
    </source>
</reference>
<reference evidence="1" key="2">
    <citation type="journal article" date="2015" name="Data Brief">
        <title>Shoot transcriptome of the giant reed, Arundo donax.</title>
        <authorList>
            <person name="Barrero R.A."/>
            <person name="Guerrero F.D."/>
            <person name="Moolhuijzen P."/>
            <person name="Goolsby J.A."/>
            <person name="Tidwell J."/>
            <person name="Bellgard S.E."/>
            <person name="Bellgard M.I."/>
        </authorList>
    </citation>
    <scope>NUCLEOTIDE SEQUENCE</scope>
    <source>
        <tissue evidence="1">Shoot tissue taken approximately 20 cm above the soil surface</tissue>
    </source>
</reference>
<protein>
    <submittedName>
        <fullName evidence="1">Uncharacterized protein</fullName>
    </submittedName>
</protein>
<dbReference type="AlphaFoldDB" id="A0A0A8YLW4"/>
<proteinExistence type="predicted"/>